<organism evidence="2 3">
    <name type="scientific">Prevotella denticola</name>
    <dbReference type="NCBI Taxonomy" id="28129"/>
    <lineage>
        <taxon>Bacteria</taxon>
        <taxon>Pseudomonadati</taxon>
        <taxon>Bacteroidota</taxon>
        <taxon>Bacteroidia</taxon>
        <taxon>Bacteroidales</taxon>
        <taxon>Prevotellaceae</taxon>
        <taxon>Prevotella</taxon>
    </lineage>
</organism>
<protein>
    <submittedName>
        <fullName evidence="2">Uncharacterized protein</fullName>
    </submittedName>
</protein>
<reference evidence="2 3" key="1">
    <citation type="submission" date="2018-06" db="EMBL/GenBank/DDBJ databases">
        <authorList>
            <consortium name="Pathogen Informatics"/>
            <person name="Doyle S."/>
        </authorList>
    </citation>
    <scope>NUCLEOTIDE SEQUENCE [LARGE SCALE GENOMIC DNA]</scope>
    <source>
        <strain evidence="2 3">NCTC13067</strain>
    </source>
</reference>
<evidence type="ECO:0000313" key="2">
    <source>
        <dbReference type="EMBL" id="SUB87024.1"/>
    </source>
</evidence>
<keyword evidence="1" id="KW-0472">Membrane</keyword>
<dbReference type="AlphaFoldDB" id="A0A379E3Y8"/>
<evidence type="ECO:0000313" key="3">
    <source>
        <dbReference type="Proteomes" id="UP000255469"/>
    </source>
</evidence>
<keyword evidence="1" id="KW-0812">Transmembrane</keyword>
<gene>
    <name evidence="2" type="ORF">NCTC13067_00679</name>
</gene>
<evidence type="ECO:0000256" key="1">
    <source>
        <dbReference type="SAM" id="Phobius"/>
    </source>
</evidence>
<proteinExistence type="predicted"/>
<dbReference type="Proteomes" id="UP000255469">
    <property type="component" value="Unassembled WGS sequence"/>
</dbReference>
<dbReference type="EMBL" id="UGTM01000001">
    <property type="protein sequence ID" value="SUB87024.1"/>
    <property type="molecule type" value="Genomic_DNA"/>
</dbReference>
<feature type="transmembrane region" description="Helical" evidence="1">
    <location>
        <begin position="7"/>
        <end position="26"/>
    </location>
</feature>
<accession>A0A379E3Y8</accession>
<sequence length="62" mass="7336">MRPLVNLFLNIFYLNRGFSVVFYAIFIKHDFNPTYFVKQMGFSTKSTKTNLNYQSHMTKTSS</sequence>
<name>A0A379E3Y8_9BACT</name>
<keyword evidence="1" id="KW-1133">Transmembrane helix</keyword>